<dbReference type="PANTHER" id="PTHR46593">
    <property type="entry name" value="TRANSMEMBRANE PROTEIN 64"/>
    <property type="match status" value="1"/>
</dbReference>
<feature type="domain" description="VTT" evidence="2">
    <location>
        <begin position="110"/>
        <end position="224"/>
    </location>
</feature>
<gene>
    <name evidence="3" type="ORF">DGYR_LOCUS6919</name>
</gene>
<keyword evidence="1" id="KW-0472">Membrane</keyword>
<organism evidence="3 4">
    <name type="scientific">Dimorphilus gyrociliatus</name>
    <dbReference type="NCBI Taxonomy" id="2664684"/>
    <lineage>
        <taxon>Eukaryota</taxon>
        <taxon>Metazoa</taxon>
        <taxon>Spiralia</taxon>
        <taxon>Lophotrochozoa</taxon>
        <taxon>Annelida</taxon>
        <taxon>Polychaeta</taxon>
        <taxon>Polychaeta incertae sedis</taxon>
        <taxon>Dinophilidae</taxon>
        <taxon>Dimorphilus</taxon>
    </lineage>
</organism>
<dbReference type="InterPro" id="IPR032816">
    <property type="entry name" value="VTT_dom"/>
</dbReference>
<evidence type="ECO:0000256" key="1">
    <source>
        <dbReference type="SAM" id="Phobius"/>
    </source>
</evidence>
<feature type="transmembrane region" description="Helical" evidence="1">
    <location>
        <begin position="87"/>
        <end position="112"/>
    </location>
</feature>
<keyword evidence="1" id="KW-0812">Transmembrane</keyword>
<name>A0A7I8VS86_9ANNE</name>
<comment type="caution">
    <text evidence="3">The sequence shown here is derived from an EMBL/GenBank/DDBJ whole genome shotgun (WGS) entry which is preliminary data.</text>
</comment>
<dbReference type="GO" id="GO:0005783">
    <property type="term" value="C:endoplasmic reticulum"/>
    <property type="evidence" value="ECO:0007669"/>
    <property type="project" value="TreeGrafter"/>
</dbReference>
<dbReference type="Proteomes" id="UP000549394">
    <property type="component" value="Unassembled WGS sequence"/>
</dbReference>
<feature type="transmembrane region" description="Helical" evidence="1">
    <location>
        <begin position="52"/>
        <end position="75"/>
    </location>
</feature>
<dbReference type="OrthoDB" id="166803at2759"/>
<feature type="transmembrane region" description="Helical" evidence="1">
    <location>
        <begin position="243"/>
        <end position="264"/>
    </location>
</feature>
<evidence type="ECO:0000313" key="4">
    <source>
        <dbReference type="Proteomes" id="UP000549394"/>
    </source>
</evidence>
<feature type="transmembrane region" description="Helical" evidence="1">
    <location>
        <begin position="118"/>
        <end position="144"/>
    </location>
</feature>
<dbReference type="AlphaFoldDB" id="A0A7I8VS86"/>
<reference evidence="3 4" key="1">
    <citation type="submission" date="2020-08" db="EMBL/GenBank/DDBJ databases">
        <authorList>
            <person name="Hejnol A."/>
        </authorList>
    </citation>
    <scope>NUCLEOTIDE SEQUENCE [LARGE SCALE GENOMIC DNA]</scope>
</reference>
<evidence type="ECO:0000259" key="2">
    <source>
        <dbReference type="Pfam" id="PF09335"/>
    </source>
</evidence>
<dbReference type="PANTHER" id="PTHR46593:SF1">
    <property type="entry name" value="TRANSMEMBRANE PROTEIN 64"/>
    <property type="match status" value="1"/>
</dbReference>
<protein>
    <submittedName>
        <fullName evidence="3">DgyrCDS7249</fullName>
    </submittedName>
</protein>
<dbReference type="GO" id="GO:0051480">
    <property type="term" value="P:regulation of cytosolic calcium ion concentration"/>
    <property type="evidence" value="ECO:0007669"/>
    <property type="project" value="TreeGrafter"/>
</dbReference>
<dbReference type="InterPro" id="IPR053069">
    <property type="entry name" value="TVP38/TMEM64"/>
</dbReference>
<keyword evidence="4" id="KW-1185">Reference proteome</keyword>
<proteinExistence type="predicted"/>
<feature type="transmembrane region" description="Helical" evidence="1">
    <location>
        <begin position="204"/>
        <end position="223"/>
    </location>
</feature>
<dbReference type="Pfam" id="PF09335">
    <property type="entry name" value="VTT_dom"/>
    <property type="match status" value="1"/>
</dbReference>
<dbReference type="EMBL" id="CAJFCJ010000009">
    <property type="protein sequence ID" value="CAD5118562.1"/>
    <property type="molecule type" value="Genomic_DNA"/>
</dbReference>
<sequence>MHTTFFMSKTLGGIVSKISGHLRNGRSKLPFTHKRNASDVNLEISVYIGRKRLIACICLFLLAITICLFTGRHYFKLLLINIEKGDIVITFLVFLVLFALVSLPIAWGYVLLNVASGYLYGLLFGALFVSVCALFGIVFAHFALKTFCTNLFIERILKNNTIQSFIKLVENNPRKIVVISRLTPIPFGLQNALFALSNISSGRYLIASVIGLLPTQILNAYIGSTLRSMEDVILHNVNSTTSFLGYLAFAVQMMTTILLLVYVAKKAKHEFNKTMQKESILANPKLRLITA</sequence>
<accession>A0A7I8VS86</accession>
<evidence type="ECO:0000313" key="3">
    <source>
        <dbReference type="EMBL" id="CAD5118562.1"/>
    </source>
</evidence>
<keyword evidence="1" id="KW-1133">Transmembrane helix</keyword>